<dbReference type="HOGENOM" id="CLU_3426619_0_0_6"/>
<evidence type="ECO:0000313" key="2">
    <source>
        <dbReference type="Proteomes" id="UP000003374"/>
    </source>
</evidence>
<dbReference type="Proteomes" id="UP000003374">
    <property type="component" value="Unassembled WGS sequence"/>
</dbReference>
<gene>
    <name evidence="1" type="ORF">NB231_17605</name>
</gene>
<sequence>MNKMRVVIGILLNFIKLQISK</sequence>
<dbReference type="AlphaFoldDB" id="A4BVW8"/>
<reference evidence="1 2" key="1">
    <citation type="submission" date="2006-02" db="EMBL/GenBank/DDBJ databases">
        <authorList>
            <person name="Waterbury J."/>
            <person name="Ferriera S."/>
            <person name="Johnson J."/>
            <person name="Kravitz S."/>
            <person name="Halpern A."/>
            <person name="Remington K."/>
            <person name="Beeson K."/>
            <person name="Tran B."/>
            <person name="Rogers Y.-H."/>
            <person name="Friedman R."/>
            <person name="Venter J.C."/>
        </authorList>
    </citation>
    <scope>NUCLEOTIDE SEQUENCE [LARGE SCALE GENOMIC DNA]</scope>
    <source>
        <strain evidence="1 2">Nb-231</strain>
    </source>
</reference>
<comment type="caution">
    <text evidence="1">The sequence shown here is derived from an EMBL/GenBank/DDBJ whole genome shotgun (WGS) entry which is preliminary data.</text>
</comment>
<evidence type="ECO:0000313" key="1">
    <source>
        <dbReference type="EMBL" id="EAR20140.1"/>
    </source>
</evidence>
<protein>
    <submittedName>
        <fullName evidence="1">Uncharacterized protein</fullName>
    </submittedName>
</protein>
<proteinExistence type="predicted"/>
<name>A4BVW8_9GAMM</name>
<keyword evidence="2" id="KW-1185">Reference proteome</keyword>
<dbReference type="EMBL" id="AAOF01000042">
    <property type="protein sequence ID" value="EAR20140.1"/>
    <property type="molecule type" value="Genomic_DNA"/>
</dbReference>
<organism evidence="1 2">
    <name type="scientific">Nitrococcus mobilis Nb-231</name>
    <dbReference type="NCBI Taxonomy" id="314278"/>
    <lineage>
        <taxon>Bacteria</taxon>
        <taxon>Pseudomonadati</taxon>
        <taxon>Pseudomonadota</taxon>
        <taxon>Gammaproteobacteria</taxon>
        <taxon>Chromatiales</taxon>
        <taxon>Ectothiorhodospiraceae</taxon>
        <taxon>Nitrococcus</taxon>
    </lineage>
</organism>
<accession>A4BVW8</accession>